<dbReference type="AlphaFoldDB" id="A0A540MDX8"/>
<keyword evidence="2" id="KW-1185">Reference proteome</keyword>
<organism evidence="1 2">
    <name type="scientific">Malus baccata</name>
    <name type="common">Siberian crab apple</name>
    <name type="synonym">Pyrus baccata</name>
    <dbReference type="NCBI Taxonomy" id="106549"/>
    <lineage>
        <taxon>Eukaryota</taxon>
        <taxon>Viridiplantae</taxon>
        <taxon>Streptophyta</taxon>
        <taxon>Embryophyta</taxon>
        <taxon>Tracheophyta</taxon>
        <taxon>Spermatophyta</taxon>
        <taxon>Magnoliopsida</taxon>
        <taxon>eudicotyledons</taxon>
        <taxon>Gunneridae</taxon>
        <taxon>Pentapetalae</taxon>
        <taxon>rosids</taxon>
        <taxon>fabids</taxon>
        <taxon>Rosales</taxon>
        <taxon>Rosaceae</taxon>
        <taxon>Amygdaloideae</taxon>
        <taxon>Maleae</taxon>
        <taxon>Malus</taxon>
    </lineage>
</organism>
<name>A0A540MDX8_MALBA</name>
<dbReference type="EMBL" id="VIEB01000282">
    <property type="protein sequence ID" value="TQD96947.1"/>
    <property type="molecule type" value="Genomic_DNA"/>
</dbReference>
<sequence length="92" mass="10084">MSSTPVSRTGLCSPSTHPGAFRCQYHRSAAIKKTSANSNKLSIPSSPFQQSGWVKRFLAAAFPRPSTQEKRRIDTFQSRPNPLSVMSMANDG</sequence>
<dbReference type="Proteomes" id="UP000315295">
    <property type="component" value="Unassembled WGS sequence"/>
</dbReference>
<accession>A0A540MDX8</accession>
<reference evidence="1 2" key="1">
    <citation type="journal article" date="2019" name="G3 (Bethesda)">
        <title>Sequencing of a Wild Apple (Malus baccata) Genome Unravels the Differences Between Cultivated and Wild Apple Species Regarding Disease Resistance and Cold Tolerance.</title>
        <authorList>
            <person name="Chen X."/>
        </authorList>
    </citation>
    <scope>NUCLEOTIDE SEQUENCE [LARGE SCALE GENOMIC DNA]</scope>
    <source>
        <strain evidence="2">cv. Shandingzi</strain>
        <tissue evidence="1">Leaves</tissue>
    </source>
</reference>
<gene>
    <name evidence="1" type="ORF">C1H46_017427</name>
</gene>
<evidence type="ECO:0000313" key="1">
    <source>
        <dbReference type="EMBL" id="TQD96947.1"/>
    </source>
</evidence>
<dbReference type="STRING" id="106549.A0A540MDX8"/>
<evidence type="ECO:0000313" key="2">
    <source>
        <dbReference type="Proteomes" id="UP000315295"/>
    </source>
</evidence>
<comment type="caution">
    <text evidence="1">The sequence shown here is derived from an EMBL/GenBank/DDBJ whole genome shotgun (WGS) entry which is preliminary data.</text>
</comment>
<protein>
    <submittedName>
        <fullName evidence="1">Uncharacterized protein</fullName>
    </submittedName>
</protein>
<proteinExistence type="predicted"/>